<organism evidence="2 3">
    <name type="scientific">Actinomadura livida</name>
    <dbReference type="NCBI Taxonomy" id="79909"/>
    <lineage>
        <taxon>Bacteria</taxon>
        <taxon>Bacillati</taxon>
        <taxon>Actinomycetota</taxon>
        <taxon>Actinomycetes</taxon>
        <taxon>Streptosporangiales</taxon>
        <taxon>Thermomonosporaceae</taxon>
        <taxon>Actinomadura</taxon>
    </lineage>
</organism>
<dbReference type="EMBL" id="BAAAHD010000098">
    <property type="protein sequence ID" value="GAA0601071.1"/>
    <property type="molecule type" value="Genomic_DNA"/>
</dbReference>
<dbReference type="InterPro" id="IPR051532">
    <property type="entry name" value="Ester_Hydrolysis_Enzymes"/>
</dbReference>
<comment type="caution">
    <text evidence="2">The sequence shown here is derived from an EMBL/GenBank/DDBJ whole genome shotgun (WGS) entry which is preliminary data.</text>
</comment>
<dbReference type="Gene3D" id="3.40.50.1110">
    <property type="entry name" value="SGNH hydrolase"/>
    <property type="match status" value="1"/>
</dbReference>
<evidence type="ECO:0000313" key="3">
    <source>
        <dbReference type="Proteomes" id="UP001501427"/>
    </source>
</evidence>
<reference evidence="3" key="1">
    <citation type="journal article" date="2019" name="Int. J. Syst. Evol. Microbiol.">
        <title>The Global Catalogue of Microorganisms (GCM) 10K type strain sequencing project: providing services to taxonomists for standard genome sequencing and annotation.</title>
        <authorList>
            <consortium name="The Broad Institute Genomics Platform"/>
            <consortium name="The Broad Institute Genome Sequencing Center for Infectious Disease"/>
            <person name="Wu L."/>
            <person name="Ma J."/>
        </authorList>
    </citation>
    <scope>NUCLEOTIDE SEQUENCE [LARGE SCALE GENOMIC DNA]</scope>
    <source>
        <strain evidence="3">JCM 10667</strain>
    </source>
</reference>
<feature type="domain" description="SGNH hydrolase-type esterase" evidence="1">
    <location>
        <begin position="50"/>
        <end position="222"/>
    </location>
</feature>
<accession>A0ABP3R071</accession>
<protein>
    <recommendedName>
        <fullName evidence="1">SGNH hydrolase-type esterase domain-containing protein</fullName>
    </recommendedName>
</protein>
<dbReference type="CDD" id="cd00229">
    <property type="entry name" value="SGNH_hydrolase"/>
    <property type="match status" value="1"/>
</dbReference>
<dbReference type="InterPro" id="IPR013830">
    <property type="entry name" value="SGNH_hydro"/>
</dbReference>
<sequence>MLCLSLTAVAAATGCSPIGGQVHRSAAADGPGQGGKQAGGRAAAPPVVMFLGDSYTVGDGRVQPEFTYASATARLLGWQVVVGGRAGTGFVVKRRDAFLGLFESQLGWRPAPDMLIVSGGHNDFRVPAPQVAAAAHVLLERAGQRWPGTHIVLMGPIWGTGTPPQGAIAVRDALQNLAGQLGIPFVDPIGEQWITGDPLTGIGNAPQYIKRDRTHPNEAGHRYVATRLAGDLRRLGLAEPSRKN</sequence>
<evidence type="ECO:0000313" key="2">
    <source>
        <dbReference type="EMBL" id="GAA0601071.1"/>
    </source>
</evidence>
<dbReference type="PANTHER" id="PTHR30383">
    <property type="entry name" value="THIOESTERASE 1/PROTEASE 1/LYSOPHOSPHOLIPASE L1"/>
    <property type="match status" value="1"/>
</dbReference>
<dbReference type="Proteomes" id="UP001501427">
    <property type="component" value="Unassembled WGS sequence"/>
</dbReference>
<name>A0ABP3R071_9ACTN</name>
<dbReference type="PANTHER" id="PTHR30383:SF5">
    <property type="entry name" value="SGNH HYDROLASE-TYPE ESTERASE DOMAIN-CONTAINING PROTEIN"/>
    <property type="match status" value="1"/>
</dbReference>
<dbReference type="Pfam" id="PF13472">
    <property type="entry name" value="Lipase_GDSL_2"/>
    <property type="match status" value="1"/>
</dbReference>
<keyword evidence="3" id="KW-1185">Reference proteome</keyword>
<gene>
    <name evidence="2" type="ORF">GCM10009546_73850</name>
</gene>
<dbReference type="InterPro" id="IPR036514">
    <property type="entry name" value="SGNH_hydro_sf"/>
</dbReference>
<dbReference type="SUPFAM" id="SSF52266">
    <property type="entry name" value="SGNH hydrolase"/>
    <property type="match status" value="1"/>
</dbReference>
<proteinExistence type="predicted"/>
<evidence type="ECO:0000259" key="1">
    <source>
        <dbReference type="Pfam" id="PF13472"/>
    </source>
</evidence>